<organism evidence="3">
    <name type="scientific">freshwater metagenome</name>
    <dbReference type="NCBI Taxonomy" id="449393"/>
    <lineage>
        <taxon>unclassified sequences</taxon>
        <taxon>metagenomes</taxon>
        <taxon>ecological metagenomes</taxon>
    </lineage>
</organism>
<dbReference type="PROSITE" id="PS51257">
    <property type="entry name" value="PROKAR_LIPOPROTEIN"/>
    <property type="match status" value="1"/>
</dbReference>
<accession>A0A6J6S2Y6</accession>
<evidence type="ECO:0000259" key="2">
    <source>
        <dbReference type="Pfam" id="PF17479"/>
    </source>
</evidence>
<dbReference type="AlphaFoldDB" id="A0A6J6S2Y6"/>
<name>A0A6J6S2Y6_9ZZZZ</name>
<dbReference type="InterPro" id="IPR035328">
    <property type="entry name" value="DUF3048_C"/>
</dbReference>
<feature type="domain" description="DUF3048" evidence="2">
    <location>
        <begin position="226"/>
        <end position="326"/>
    </location>
</feature>
<dbReference type="Gene3D" id="3.50.90.10">
    <property type="entry name" value="YerB-like"/>
    <property type="match status" value="1"/>
</dbReference>
<dbReference type="InterPro" id="IPR023158">
    <property type="entry name" value="YerB-like_sf"/>
</dbReference>
<evidence type="ECO:0000313" key="3">
    <source>
        <dbReference type="EMBL" id="CAB4729184.1"/>
    </source>
</evidence>
<gene>
    <name evidence="3" type="ORF">UFOPK2579_02470</name>
</gene>
<dbReference type="EMBL" id="CAEZXR010000368">
    <property type="protein sequence ID" value="CAB4729184.1"/>
    <property type="molecule type" value="Genomic_DNA"/>
</dbReference>
<protein>
    <submittedName>
        <fullName evidence="3">Unannotated protein</fullName>
    </submittedName>
</protein>
<proteinExistence type="predicted"/>
<dbReference type="SUPFAM" id="SSF159774">
    <property type="entry name" value="YerB-like"/>
    <property type="match status" value="1"/>
</dbReference>
<dbReference type="Pfam" id="PF11258">
    <property type="entry name" value="DUF3048"/>
    <property type="match status" value="1"/>
</dbReference>
<dbReference type="InterPro" id="IPR021416">
    <property type="entry name" value="DUF3048_N"/>
</dbReference>
<evidence type="ECO:0000259" key="1">
    <source>
        <dbReference type="Pfam" id="PF11258"/>
    </source>
</evidence>
<dbReference type="Pfam" id="PF17479">
    <property type="entry name" value="DUF3048_C"/>
    <property type="match status" value="1"/>
</dbReference>
<feature type="domain" description="DUF3048" evidence="1">
    <location>
        <begin position="54"/>
        <end position="187"/>
    </location>
</feature>
<reference evidence="3" key="1">
    <citation type="submission" date="2020-05" db="EMBL/GenBank/DDBJ databases">
        <authorList>
            <person name="Chiriac C."/>
            <person name="Salcher M."/>
            <person name="Ghai R."/>
            <person name="Kavagutti S V."/>
        </authorList>
    </citation>
    <scope>NUCLEOTIDE SEQUENCE</scope>
</reference>
<sequence>MRRTTTSFGGRVAVVLAVASLALAGCGGGDDASSDEKDATKASAAAVEQATWPLTGLDVPGSQSAEQRHPVMVLKMDNTYASAPQLGLGSADLVVEELVEGGMTRLAAFFYSQIPGTVGPVRSMRASDIGIVSPVGADVVTSGAAPITISRIKEAGIAYFAEGAKGFFRDSSRSAPYNLFTDLKATTTLAQGPAERPSDYLPWGEAKDFPSGQPASTISASFSGAHTTDWVFRDGGYVNENTYAADGDEFPADTILVLRVQVGDAGYRDPAGNPVPETKFEGSGEAMIFHDGRLVRGTWTKDDLESPIELSTKAGPLTVPAGHTWVELVPSQGGDVTYAK</sequence>